<keyword evidence="2" id="KW-1185">Reference proteome</keyword>
<protein>
    <submittedName>
        <fullName evidence="1">Uncharacterized protein</fullName>
    </submittedName>
</protein>
<reference evidence="1 2" key="1">
    <citation type="journal article" date="2018" name="Sci. Rep.">
        <title>Genomic signatures of local adaptation to the degree of environmental predictability in rotifers.</title>
        <authorList>
            <person name="Franch-Gras L."/>
            <person name="Hahn C."/>
            <person name="Garcia-Roger E.M."/>
            <person name="Carmona M.J."/>
            <person name="Serra M."/>
            <person name="Gomez A."/>
        </authorList>
    </citation>
    <scope>NUCLEOTIDE SEQUENCE [LARGE SCALE GENOMIC DNA]</scope>
    <source>
        <strain evidence="1">HYR1</strain>
    </source>
</reference>
<accession>A0A3M7RCP8</accession>
<gene>
    <name evidence="1" type="ORF">BpHYR1_001624</name>
</gene>
<dbReference type="Proteomes" id="UP000276133">
    <property type="component" value="Unassembled WGS sequence"/>
</dbReference>
<proteinExistence type="predicted"/>
<dbReference type="EMBL" id="REGN01003693">
    <property type="protein sequence ID" value="RNA21343.1"/>
    <property type="molecule type" value="Genomic_DNA"/>
</dbReference>
<dbReference type="AlphaFoldDB" id="A0A3M7RCP8"/>
<evidence type="ECO:0000313" key="1">
    <source>
        <dbReference type="EMBL" id="RNA21343.1"/>
    </source>
</evidence>
<organism evidence="1 2">
    <name type="scientific">Brachionus plicatilis</name>
    <name type="common">Marine rotifer</name>
    <name type="synonym">Brachionus muelleri</name>
    <dbReference type="NCBI Taxonomy" id="10195"/>
    <lineage>
        <taxon>Eukaryota</taxon>
        <taxon>Metazoa</taxon>
        <taxon>Spiralia</taxon>
        <taxon>Gnathifera</taxon>
        <taxon>Rotifera</taxon>
        <taxon>Eurotatoria</taxon>
        <taxon>Monogononta</taxon>
        <taxon>Pseudotrocha</taxon>
        <taxon>Ploima</taxon>
        <taxon>Brachionidae</taxon>
        <taxon>Brachionus</taxon>
    </lineage>
</organism>
<sequence>QTISKSIFHGISYHIRYPYEKIFEIDDSDDDFIESNSYSSAIDQTTFPEIYYESEAVVESYLCILTSLTDSLGEANHVLYASSENIDDNSCVDPSTGNPKSSTNPRIPLHQILEQSTNESECDEEFDYIRGLKMRDENIEKKLLWNQIYQNLRW</sequence>
<name>A0A3M7RCP8_BRAPC</name>
<feature type="non-terminal residue" evidence="1">
    <location>
        <position position="1"/>
    </location>
</feature>
<comment type="caution">
    <text evidence="1">The sequence shown here is derived from an EMBL/GenBank/DDBJ whole genome shotgun (WGS) entry which is preliminary data.</text>
</comment>
<evidence type="ECO:0000313" key="2">
    <source>
        <dbReference type="Proteomes" id="UP000276133"/>
    </source>
</evidence>